<dbReference type="Gene3D" id="3.30.700.10">
    <property type="entry name" value="Glycoprotein, Type 4 Pilin"/>
    <property type="match status" value="1"/>
</dbReference>
<dbReference type="AlphaFoldDB" id="A0A0J1BNC7"/>
<accession>A0A0J1BNC7</accession>
<keyword evidence="1" id="KW-0812">Transmembrane</keyword>
<name>A0A0J1BNC7_RHOIS</name>
<keyword evidence="4" id="KW-1185">Reference proteome</keyword>
<dbReference type="NCBIfam" id="TIGR04294">
    <property type="entry name" value="pre_pil_HX9DG"/>
    <property type="match status" value="1"/>
</dbReference>
<dbReference type="Proteomes" id="UP000036367">
    <property type="component" value="Unassembled WGS sequence"/>
</dbReference>
<dbReference type="InterPro" id="IPR027558">
    <property type="entry name" value="Pre_pil_HX9DG_C"/>
</dbReference>
<reference evidence="3" key="1">
    <citation type="submission" date="2015-05" db="EMBL/GenBank/DDBJ databases">
        <title>Permanent draft genome of Rhodopirellula islandicus K833.</title>
        <authorList>
            <person name="Kizina J."/>
            <person name="Richter M."/>
            <person name="Glockner F.O."/>
            <person name="Harder J."/>
        </authorList>
    </citation>
    <scope>NUCLEOTIDE SEQUENCE [LARGE SCALE GENOMIC DNA]</scope>
    <source>
        <strain evidence="3">K833</strain>
    </source>
</reference>
<gene>
    <name evidence="3" type="ORF">RISK_000137</name>
</gene>
<dbReference type="PROSITE" id="PS00409">
    <property type="entry name" value="PROKAR_NTER_METHYL"/>
    <property type="match status" value="1"/>
</dbReference>
<dbReference type="PANTHER" id="PTHR30093">
    <property type="entry name" value="GENERAL SECRETION PATHWAY PROTEIN G"/>
    <property type="match status" value="1"/>
</dbReference>
<dbReference type="SUPFAM" id="SSF54523">
    <property type="entry name" value="Pili subunits"/>
    <property type="match status" value="1"/>
</dbReference>
<evidence type="ECO:0000313" key="3">
    <source>
        <dbReference type="EMBL" id="KLU07958.1"/>
    </source>
</evidence>
<dbReference type="EMBL" id="LECT01000001">
    <property type="protein sequence ID" value="KLU07958.1"/>
    <property type="molecule type" value="Genomic_DNA"/>
</dbReference>
<organism evidence="3 4">
    <name type="scientific">Rhodopirellula islandica</name>
    <dbReference type="NCBI Taxonomy" id="595434"/>
    <lineage>
        <taxon>Bacteria</taxon>
        <taxon>Pseudomonadati</taxon>
        <taxon>Planctomycetota</taxon>
        <taxon>Planctomycetia</taxon>
        <taxon>Pirellulales</taxon>
        <taxon>Pirellulaceae</taxon>
        <taxon>Rhodopirellula</taxon>
    </lineage>
</organism>
<dbReference type="PATRIC" id="fig|595434.4.peg.130"/>
<dbReference type="STRING" id="595434.RISK_000137"/>
<keyword evidence="1" id="KW-0472">Membrane</keyword>
<keyword evidence="1" id="KW-1133">Transmembrane helix</keyword>
<evidence type="ECO:0000259" key="2">
    <source>
        <dbReference type="Pfam" id="PF07596"/>
    </source>
</evidence>
<dbReference type="Pfam" id="PF07963">
    <property type="entry name" value="N_methyl"/>
    <property type="match status" value="1"/>
</dbReference>
<feature type="transmembrane region" description="Helical" evidence="1">
    <location>
        <begin position="38"/>
        <end position="59"/>
    </location>
</feature>
<dbReference type="NCBIfam" id="TIGR02532">
    <property type="entry name" value="IV_pilin_GFxxxE"/>
    <property type="match status" value="1"/>
</dbReference>
<evidence type="ECO:0000313" key="4">
    <source>
        <dbReference type="Proteomes" id="UP000036367"/>
    </source>
</evidence>
<proteinExistence type="predicted"/>
<evidence type="ECO:0000256" key="1">
    <source>
        <dbReference type="SAM" id="Phobius"/>
    </source>
</evidence>
<comment type="caution">
    <text evidence="3">The sequence shown here is derived from an EMBL/GenBank/DDBJ whole genome shotgun (WGS) entry which is preliminary data.</text>
</comment>
<dbReference type="Pfam" id="PF07596">
    <property type="entry name" value="SBP_bac_10"/>
    <property type="match status" value="1"/>
</dbReference>
<sequence length="342" mass="37845">MLKAGSTEFDNRLANHPCDRGLTVRTEQEAVKRHGFTLVELLVVIAIIGVLIALLLPAVQSVREAARQTKCRNRIRQIALASQNYESIFRDLPGYSGEVPPYLVDFDNRRQPDPRFNGGNWMVQAMALMEQADLAPPLAQIGAASMIMPTDRVQQHVQSSVSTFHCPTRRDADAYPLLEPYLSRYGETGGRTDYAMCGGSATVNEVDDRIIESQRDGVWRLGGRTRLSRVFDGLSHTYLVGEKAMDSLKYTTGDCYGDRAPLAGYTGIPTTTHSYVRFGARQPGLDQPDNCLACHDFGSAHPHGWNAAMVDGSVKMLTYTQDIDIHRAAASIDGREIPTYEH</sequence>
<protein>
    <recommendedName>
        <fullName evidence="2">DUF1559 domain-containing protein</fullName>
    </recommendedName>
</protein>
<dbReference type="PANTHER" id="PTHR30093:SF2">
    <property type="entry name" value="TYPE II SECRETION SYSTEM PROTEIN H"/>
    <property type="match status" value="1"/>
</dbReference>
<feature type="domain" description="DUF1559" evidence="2">
    <location>
        <begin position="60"/>
        <end position="322"/>
    </location>
</feature>
<dbReference type="InterPro" id="IPR012902">
    <property type="entry name" value="N_methyl_site"/>
</dbReference>
<dbReference type="InterPro" id="IPR011453">
    <property type="entry name" value="DUF1559"/>
</dbReference>
<dbReference type="InterPro" id="IPR045584">
    <property type="entry name" value="Pilin-like"/>
</dbReference>